<dbReference type="AlphaFoldDB" id="T1G0T5"/>
<keyword evidence="2" id="KW-0812">Transmembrane</keyword>
<evidence type="ECO:0000313" key="9">
    <source>
        <dbReference type="Proteomes" id="UP000015101"/>
    </source>
</evidence>
<evidence type="ECO:0008006" key="10">
    <source>
        <dbReference type="Google" id="ProtNLM"/>
    </source>
</evidence>
<dbReference type="PANTHER" id="PTHR12270:SF25">
    <property type="entry name" value="GLYCOSYLTRANSFERASE-LIKE PROTEIN LARGE"/>
    <property type="match status" value="1"/>
</dbReference>
<reference evidence="8" key="3">
    <citation type="submission" date="2015-06" db="UniProtKB">
        <authorList>
            <consortium name="EnsemblMetazoa"/>
        </authorList>
    </citation>
    <scope>IDENTIFICATION</scope>
</reference>
<evidence type="ECO:0000313" key="8">
    <source>
        <dbReference type="EnsemblMetazoa" id="HelroP71957"/>
    </source>
</evidence>
<dbReference type="KEGG" id="hro:HELRODRAFT_71957"/>
<evidence type="ECO:0000256" key="2">
    <source>
        <dbReference type="ARBA" id="ARBA00022692"/>
    </source>
</evidence>
<name>T1G0T5_HELRO</name>
<evidence type="ECO:0000256" key="3">
    <source>
        <dbReference type="ARBA" id="ARBA00022968"/>
    </source>
</evidence>
<gene>
    <name evidence="8" type="primary">20214683</name>
    <name evidence="7" type="ORF">HELRODRAFT_71957</name>
</gene>
<dbReference type="FunCoup" id="T1G0T5">
    <property type="interactions" value="141"/>
</dbReference>
<dbReference type="EnsemblMetazoa" id="HelroT71957">
    <property type="protein sequence ID" value="HelroP71957"/>
    <property type="gene ID" value="HelroG71957"/>
</dbReference>
<evidence type="ECO:0000313" key="7">
    <source>
        <dbReference type="EMBL" id="ESO10640.1"/>
    </source>
</evidence>
<keyword evidence="3" id="KW-0735">Signal-anchor</keyword>
<keyword evidence="4" id="KW-1133">Transmembrane helix</keyword>
<dbReference type="eggNOG" id="KOG3765">
    <property type="taxonomic scope" value="Eukaryota"/>
</dbReference>
<accession>T1G0T5</accession>
<dbReference type="OMA" id="AKERTYN"/>
<dbReference type="Pfam" id="PF13896">
    <property type="entry name" value="Glyco_transf_49"/>
    <property type="match status" value="2"/>
</dbReference>
<keyword evidence="6" id="KW-0325">Glycoprotein</keyword>
<protein>
    <recommendedName>
        <fullName evidence="10">Glycosyltransferase-like protein LARGE2</fullName>
    </recommendedName>
</protein>
<sequence>VTLVTQLSIDRIQMLEMLASYWPGPISLALYLSDAEAQEFLRFQQGSVILSERYNIGYHVVFKDGHHYPVNHLRNVALNSTLTTYAFLTDIDFLPMPGLYDVIVRHLVSTTSGFGGADSHALVIPAFETERYKQEYPTDKQQLLQLLIDKQLFTFRYHVWPQGQAATDYERWKTSEALYKVVSWEPNFEPFIVIDRSAPRYDERFVGFGWNKVSHIMEVDAQNYEFWVVPDAFILHLPHSPSLDIAKYRSSESYRYCLRLLKDEFLKDLSLRYGIKALKYLSPDG</sequence>
<evidence type="ECO:0000256" key="5">
    <source>
        <dbReference type="ARBA" id="ARBA00023136"/>
    </source>
</evidence>
<keyword evidence="9" id="KW-1185">Reference proteome</keyword>
<comment type="subcellular location">
    <subcellularLocation>
        <location evidence="1">Membrane</location>
        <topology evidence="1">Single-pass type II membrane protein</topology>
    </subcellularLocation>
</comment>
<dbReference type="GeneID" id="20214683"/>
<organism evidence="8 9">
    <name type="scientific">Helobdella robusta</name>
    <name type="common">Californian leech</name>
    <dbReference type="NCBI Taxonomy" id="6412"/>
    <lineage>
        <taxon>Eukaryota</taxon>
        <taxon>Metazoa</taxon>
        <taxon>Spiralia</taxon>
        <taxon>Lophotrochozoa</taxon>
        <taxon>Annelida</taxon>
        <taxon>Clitellata</taxon>
        <taxon>Hirudinea</taxon>
        <taxon>Rhynchobdellida</taxon>
        <taxon>Glossiphoniidae</taxon>
        <taxon>Helobdella</taxon>
    </lineage>
</organism>
<dbReference type="HOGENOM" id="CLU_019238_3_1_1"/>
<dbReference type="FunFam" id="3.90.550.10:FF:000229">
    <property type="entry name" value="Glycosyltransferase-like protein LARGE"/>
    <property type="match status" value="1"/>
</dbReference>
<reference evidence="7 9" key="2">
    <citation type="journal article" date="2013" name="Nature">
        <title>Insights into bilaterian evolution from three spiralian genomes.</title>
        <authorList>
            <person name="Simakov O."/>
            <person name="Marletaz F."/>
            <person name="Cho S.J."/>
            <person name="Edsinger-Gonzales E."/>
            <person name="Havlak P."/>
            <person name="Hellsten U."/>
            <person name="Kuo D.H."/>
            <person name="Larsson T."/>
            <person name="Lv J."/>
            <person name="Arendt D."/>
            <person name="Savage R."/>
            <person name="Osoegawa K."/>
            <person name="de Jong P."/>
            <person name="Grimwood J."/>
            <person name="Chapman J.A."/>
            <person name="Shapiro H."/>
            <person name="Aerts A."/>
            <person name="Otillar R.P."/>
            <person name="Terry A.Y."/>
            <person name="Boore J.L."/>
            <person name="Grigoriev I.V."/>
            <person name="Lindberg D.R."/>
            <person name="Seaver E.C."/>
            <person name="Weisblat D.A."/>
            <person name="Putnam N.H."/>
            <person name="Rokhsar D.S."/>
        </authorList>
    </citation>
    <scope>NUCLEOTIDE SEQUENCE</scope>
</reference>
<evidence type="ECO:0000256" key="1">
    <source>
        <dbReference type="ARBA" id="ARBA00004606"/>
    </source>
</evidence>
<dbReference type="Proteomes" id="UP000015101">
    <property type="component" value="Unassembled WGS sequence"/>
</dbReference>
<dbReference type="RefSeq" id="XP_009010909.1">
    <property type="nucleotide sequence ID" value="XM_009012661.1"/>
</dbReference>
<proteinExistence type="predicted"/>
<dbReference type="STRING" id="6412.T1G0T5"/>
<reference evidence="9" key="1">
    <citation type="submission" date="2012-12" db="EMBL/GenBank/DDBJ databases">
        <authorList>
            <person name="Hellsten U."/>
            <person name="Grimwood J."/>
            <person name="Chapman J.A."/>
            <person name="Shapiro H."/>
            <person name="Aerts A."/>
            <person name="Otillar R.P."/>
            <person name="Terry A.Y."/>
            <person name="Boore J.L."/>
            <person name="Simakov O."/>
            <person name="Marletaz F."/>
            <person name="Cho S.-J."/>
            <person name="Edsinger-Gonzales E."/>
            <person name="Havlak P."/>
            <person name="Kuo D.-H."/>
            <person name="Larsson T."/>
            <person name="Lv J."/>
            <person name="Arendt D."/>
            <person name="Savage R."/>
            <person name="Osoegawa K."/>
            <person name="de Jong P."/>
            <person name="Lindberg D.R."/>
            <person name="Seaver E.C."/>
            <person name="Weisblat D.A."/>
            <person name="Putnam N.H."/>
            <person name="Grigoriev I.V."/>
            <person name="Rokhsar D.S."/>
        </authorList>
    </citation>
    <scope>NUCLEOTIDE SEQUENCE</scope>
</reference>
<dbReference type="EMBL" id="KB095858">
    <property type="protein sequence ID" value="ESO10640.1"/>
    <property type="molecule type" value="Genomic_DNA"/>
</dbReference>
<dbReference type="CTD" id="20214683"/>
<dbReference type="EMBL" id="AMQM01002689">
    <property type="status" value="NOT_ANNOTATED_CDS"/>
    <property type="molecule type" value="Genomic_DNA"/>
</dbReference>
<dbReference type="PANTHER" id="PTHR12270">
    <property type="entry name" value="GLYCOSYLTRANSFERASE-RELATED"/>
    <property type="match status" value="1"/>
</dbReference>
<evidence type="ECO:0000256" key="4">
    <source>
        <dbReference type="ARBA" id="ARBA00022989"/>
    </source>
</evidence>
<dbReference type="OrthoDB" id="411524at2759"/>
<dbReference type="InParanoid" id="T1G0T5"/>
<dbReference type="InterPro" id="IPR051292">
    <property type="entry name" value="Xyl/GlcA_transferase"/>
</dbReference>
<evidence type="ECO:0000256" key="6">
    <source>
        <dbReference type="ARBA" id="ARBA00023180"/>
    </source>
</evidence>
<dbReference type="GO" id="GO:0016020">
    <property type="term" value="C:membrane"/>
    <property type="evidence" value="ECO:0007669"/>
    <property type="project" value="UniProtKB-SubCell"/>
</dbReference>
<keyword evidence="5" id="KW-0472">Membrane</keyword>